<evidence type="ECO:0000256" key="5">
    <source>
        <dbReference type="ARBA" id="ARBA00023002"/>
    </source>
</evidence>
<comment type="caution">
    <text evidence="8">The sequence shown here is derived from an EMBL/GenBank/DDBJ whole genome shotgun (WGS) entry which is preliminary data.</text>
</comment>
<dbReference type="Pfam" id="PF02668">
    <property type="entry name" value="TauD"/>
    <property type="match status" value="1"/>
</dbReference>
<dbReference type="GO" id="GO:0046872">
    <property type="term" value="F:metal ion binding"/>
    <property type="evidence" value="ECO:0007669"/>
    <property type="project" value="UniProtKB-KW"/>
</dbReference>
<keyword evidence="4" id="KW-0223">Dioxygenase</keyword>
<dbReference type="AlphaFoldDB" id="A0AAN7ZY27"/>
<dbReference type="Proteomes" id="UP001310594">
    <property type="component" value="Unassembled WGS sequence"/>
</dbReference>
<evidence type="ECO:0000256" key="3">
    <source>
        <dbReference type="ARBA" id="ARBA00022723"/>
    </source>
</evidence>
<sequence length="159" mass="17996">MLSLLSVPHSGGDTAWTSQVVAYERLSDPIKHLLEGLRAEHDDFRQAEGARRDVRVHLVTGQKSLFVNPGFTRRIIGLKDEESEAILQLLFRHISTSADVQVRVKWDDRTVVLWDNRVTAHTAISDYDVLDPDEGLRHEFRITTLGEKPVGVNGLESTW</sequence>
<accession>A0AAN7ZY27</accession>
<protein>
    <recommendedName>
        <fullName evidence="7">TauD/TfdA-like domain-containing protein</fullName>
    </recommendedName>
</protein>
<dbReference type="Gene3D" id="3.60.130.10">
    <property type="entry name" value="Clavaminate synthase-like"/>
    <property type="match status" value="1"/>
</dbReference>
<dbReference type="GO" id="GO:0016706">
    <property type="term" value="F:2-oxoglutarate-dependent dioxygenase activity"/>
    <property type="evidence" value="ECO:0007669"/>
    <property type="project" value="TreeGrafter"/>
</dbReference>
<evidence type="ECO:0000259" key="7">
    <source>
        <dbReference type="Pfam" id="PF02668"/>
    </source>
</evidence>
<evidence type="ECO:0000313" key="8">
    <source>
        <dbReference type="EMBL" id="KAK5695173.1"/>
    </source>
</evidence>
<dbReference type="EMBL" id="JAVRQU010000014">
    <property type="protein sequence ID" value="KAK5695173.1"/>
    <property type="molecule type" value="Genomic_DNA"/>
</dbReference>
<reference evidence="8" key="1">
    <citation type="submission" date="2023-08" db="EMBL/GenBank/DDBJ databases">
        <title>Black Yeasts Isolated from many extreme environments.</title>
        <authorList>
            <person name="Coleine C."/>
            <person name="Stajich J.E."/>
            <person name="Selbmann L."/>
        </authorList>
    </citation>
    <scope>NUCLEOTIDE SEQUENCE</scope>
    <source>
        <strain evidence="8">CCFEE 5810</strain>
    </source>
</reference>
<evidence type="ECO:0000256" key="1">
    <source>
        <dbReference type="ARBA" id="ARBA00001954"/>
    </source>
</evidence>
<proteinExistence type="inferred from homology"/>
<dbReference type="SUPFAM" id="SSF51197">
    <property type="entry name" value="Clavaminate synthase-like"/>
    <property type="match status" value="1"/>
</dbReference>
<keyword evidence="3" id="KW-0479">Metal-binding</keyword>
<evidence type="ECO:0000256" key="4">
    <source>
        <dbReference type="ARBA" id="ARBA00022964"/>
    </source>
</evidence>
<comment type="similarity">
    <text evidence="2">Belongs to the TfdA dioxygenase family.</text>
</comment>
<dbReference type="InterPro" id="IPR003819">
    <property type="entry name" value="TauD/TfdA-like"/>
</dbReference>
<dbReference type="InterPro" id="IPR051323">
    <property type="entry name" value="AtsK-like"/>
</dbReference>
<keyword evidence="6" id="KW-0408">Iron</keyword>
<organism evidence="8 9">
    <name type="scientific">Elasticomyces elasticus</name>
    <dbReference type="NCBI Taxonomy" id="574655"/>
    <lineage>
        <taxon>Eukaryota</taxon>
        <taxon>Fungi</taxon>
        <taxon>Dikarya</taxon>
        <taxon>Ascomycota</taxon>
        <taxon>Pezizomycotina</taxon>
        <taxon>Dothideomycetes</taxon>
        <taxon>Dothideomycetidae</taxon>
        <taxon>Mycosphaerellales</taxon>
        <taxon>Teratosphaeriaceae</taxon>
        <taxon>Elasticomyces</taxon>
    </lineage>
</organism>
<dbReference type="GO" id="GO:0005737">
    <property type="term" value="C:cytoplasm"/>
    <property type="evidence" value="ECO:0007669"/>
    <property type="project" value="TreeGrafter"/>
</dbReference>
<keyword evidence="5" id="KW-0560">Oxidoreductase</keyword>
<dbReference type="InterPro" id="IPR042098">
    <property type="entry name" value="TauD-like_sf"/>
</dbReference>
<name>A0AAN7ZY27_9PEZI</name>
<comment type="cofactor">
    <cofactor evidence="1">
        <name>Fe(2+)</name>
        <dbReference type="ChEBI" id="CHEBI:29033"/>
    </cofactor>
</comment>
<evidence type="ECO:0000256" key="2">
    <source>
        <dbReference type="ARBA" id="ARBA00005896"/>
    </source>
</evidence>
<evidence type="ECO:0000256" key="6">
    <source>
        <dbReference type="ARBA" id="ARBA00023004"/>
    </source>
</evidence>
<feature type="domain" description="TauD/TfdA-like" evidence="7">
    <location>
        <begin position="1"/>
        <end position="141"/>
    </location>
</feature>
<dbReference type="PANTHER" id="PTHR30468">
    <property type="entry name" value="ALPHA-KETOGLUTARATE-DEPENDENT SULFONATE DIOXYGENASE"/>
    <property type="match status" value="1"/>
</dbReference>
<evidence type="ECO:0000313" key="9">
    <source>
        <dbReference type="Proteomes" id="UP001310594"/>
    </source>
</evidence>
<gene>
    <name evidence="8" type="ORF">LTR97_008679</name>
</gene>
<dbReference type="PANTHER" id="PTHR30468:SF28">
    <property type="entry name" value="ALPHA-KETOGLUTARATE-DEPENDENT TAURINE DIOXYGENASE (AFU_ORTHOLOGUE AFUA_8G02210)-RELATED"/>
    <property type="match status" value="1"/>
</dbReference>